<evidence type="ECO:0000313" key="2">
    <source>
        <dbReference type="EMBL" id="MBB6126418.1"/>
    </source>
</evidence>
<organism evidence="2 4">
    <name type="scientific">Mucilaginibacter lappiensis</name>
    <dbReference type="NCBI Taxonomy" id="354630"/>
    <lineage>
        <taxon>Bacteria</taxon>
        <taxon>Pseudomonadati</taxon>
        <taxon>Bacteroidota</taxon>
        <taxon>Sphingobacteriia</taxon>
        <taxon>Sphingobacteriales</taxon>
        <taxon>Sphingobacteriaceae</taxon>
        <taxon>Mucilaginibacter</taxon>
    </lineage>
</organism>
<evidence type="ECO:0000313" key="1">
    <source>
        <dbReference type="EMBL" id="MBB6107307.1"/>
    </source>
</evidence>
<dbReference type="EMBL" id="JACHCB010000001">
    <property type="protein sequence ID" value="MBB6107307.1"/>
    <property type="molecule type" value="Genomic_DNA"/>
</dbReference>
<dbReference type="AlphaFoldDB" id="A0A1N6Q8C6"/>
<name>A0A1N6Q8C6_9SPHI</name>
<proteinExistence type="predicted"/>
<dbReference type="Proteomes" id="UP000541583">
    <property type="component" value="Unassembled WGS sequence"/>
</dbReference>
<reference evidence="3 4" key="1">
    <citation type="submission" date="2020-08" db="EMBL/GenBank/DDBJ databases">
        <title>Genomic Encyclopedia of Type Strains, Phase IV (KMG-V): Genome sequencing to study the core and pangenomes of soil and plant-associated prokaryotes.</title>
        <authorList>
            <person name="Whitman W."/>
        </authorList>
    </citation>
    <scope>NUCLEOTIDE SEQUENCE [LARGE SCALE GENOMIC DNA]</scope>
    <source>
        <strain evidence="1 3">ANJLi2</strain>
        <strain evidence="2 4">MP601</strain>
    </source>
</reference>
<accession>A0A1N6Q8C6</accession>
<dbReference type="Proteomes" id="UP000548326">
    <property type="component" value="Unassembled WGS sequence"/>
</dbReference>
<comment type="caution">
    <text evidence="2">The sequence shown here is derived from an EMBL/GenBank/DDBJ whole genome shotgun (WGS) entry which is preliminary data.</text>
</comment>
<dbReference type="EMBL" id="JACHCA010000001">
    <property type="protein sequence ID" value="MBB6126418.1"/>
    <property type="molecule type" value="Genomic_DNA"/>
</dbReference>
<evidence type="ECO:0000313" key="4">
    <source>
        <dbReference type="Proteomes" id="UP000548326"/>
    </source>
</evidence>
<keyword evidence="3" id="KW-1185">Reference proteome</keyword>
<sequence>MLTIKSVNHVNALLLMELIQPEAIQRLSI</sequence>
<evidence type="ECO:0000313" key="3">
    <source>
        <dbReference type="Proteomes" id="UP000541583"/>
    </source>
</evidence>
<gene>
    <name evidence="2" type="ORF">HDF22_000519</name>
    <name evidence="1" type="ORF">HDF23_000037</name>
</gene>
<protein>
    <submittedName>
        <fullName evidence="2">Uncharacterized protein</fullName>
    </submittedName>
</protein>